<gene>
    <name evidence="3" type="primary">benE</name>
    <name evidence="3" type="ORF">GCM10010274_56670</name>
</gene>
<accession>A0A918I3H3</accession>
<feature type="transmembrane region" description="Helical" evidence="2">
    <location>
        <begin position="78"/>
        <end position="95"/>
    </location>
</feature>
<feature type="transmembrane region" description="Helical" evidence="2">
    <location>
        <begin position="358"/>
        <end position="382"/>
    </location>
</feature>
<dbReference type="InterPro" id="IPR004711">
    <property type="entry name" value="Benzoate_Transporter"/>
</dbReference>
<dbReference type="GO" id="GO:0042925">
    <property type="term" value="F:benzoate transmembrane transporter activity"/>
    <property type="evidence" value="ECO:0007669"/>
    <property type="project" value="InterPro"/>
</dbReference>
<dbReference type="Proteomes" id="UP000636661">
    <property type="component" value="Unassembled WGS sequence"/>
</dbReference>
<feature type="transmembrane region" description="Helical" evidence="2">
    <location>
        <begin position="133"/>
        <end position="153"/>
    </location>
</feature>
<proteinExistence type="predicted"/>
<keyword evidence="2" id="KW-0812">Transmembrane</keyword>
<dbReference type="PANTHER" id="PTHR30199">
    <property type="entry name" value="MFS FAMILY TRANSPORTER, PREDICTED SUBSTRATE BENZOATE"/>
    <property type="match status" value="1"/>
</dbReference>
<dbReference type="PANTHER" id="PTHR30199:SF0">
    <property type="entry name" value="INNER MEMBRANE PROTEIN YDCO"/>
    <property type="match status" value="1"/>
</dbReference>
<feature type="transmembrane region" description="Helical" evidence="2">
    <location>
        <begin position="174"/>
        <end position="195"/>
    </location>
</feature>
<keyword evidence="4" id="KW-1185">Reference proteome</keyword>
<feature type="transmembrane region" description="Helical" evidence="2">
    <location>
        <begin position="102"/>
        <end position="127"/>
    </location>
</feature>
<evidence type="ECO:0000313" key="3">
    <source>
        <dbReference type="EMBL" id="GGU60472.1"/>
    </source>
</evidence>
<evidence type="ECO:0000256" key="1">
    <source>
        <dbReference type="SAM" id="MobiDB-lite"/>
    </source>
</evidence>
<feature type="region of interest" description="Disordered" evidence="1">
    <location>
        <begin position="396"/>
        <end position="428"/>
    </location>
</feature>
<name>A0A918I3H3_9ACTN</name>
<feature type="transmembrane region" description="Helical" evidence="2">
    <location>
        <begin position="20"/>
        <end position="42"/>
    </location>
</feature>
<feature type="compositionally biased region" description="Basic and acidic residues" evidence="1">
    <location>
        <begin position="396"/>
        <end position="411"/>
    </location>
</feature>
<sequence length="428" mass="42169">MISEPRGPIRTGGAVPLTAVTAGTVAMVVSYAGPLALVLAAASAAGLSAAQTSSWVWAVSVGAGVTCVGLSWWSRAPVITAFSTPGAAILVTALPQHGYAEAVGAFLAAGVAATALTATGVFARVMARVPPGVVAAMLAGTLFSFGTAVFTSMRTAPLQAGGMLLAYLVARRLVPTYAVVCALAAGLAVAGATGGLRFDLPGLGLAVPHVTVPQFSVGALVGIGVPLLVATLAGQYAPGVAVLEAAGYRPDSRVVCGTTGLVSVLLAPFGSHAVNPAAITAAICTGPDAHRDPAKRWIAGVACGVGYLVVGCFGSTLVALFTGLPDALVATLAGVALLGSIAGSLARTVADERHREAAVITFLATASGVTIAGIGSPFWGLIAGVGAHVLLGAGTPKDRRSLPERGSDGPSHRAATAQSTRTAPDGMS</sequence>
<dbReference type="NCBIfam" id="TIGR00843">
    <property type="entry name" value="benE"/>
    <property type="match status" value="1"/>
</dbReference>
<feature type="transmembrane region" description="Helical" evidence="2">
    <location>
        <begin position="297"/>
        <end position="321"/>
    </location>
</feature>
<feature type="transmembrane region" description="Helical" evidence="2">
    <location>
        <begin position="54"/>
        <end position="72"/>
    </location>
</feature>
<reference evidence="3" key="1">
    <citation type="journal article" date="2014" name="Int. J. Syst. Evol. Microbiol.">
        <title>Complete genome sequence of Corynebacterium casei LMG S-19264T (=DSM 44701T), isolated from a smear-ripened cheese.</title>
        <authorList>
            <consortium name="US DOE Joint Genome Institute (JGI-PGF)"/>
            <person name="Walter F."/>
            <person name="Albersmeier A."/>
            <person name="Kalinowski J."/>
            <person name="Ruckert C."/>
        </authorList>
    </citation>
    <scope>NUCLEOTIDE SEQUENCE</scope>
    <source>
        <strain evidence="3">JCM 4391</strain>
    </source>
</reference>
<organism evidence="3 4">
    <name type="scientific">Streptomyces lavendofoliae</name>
    <dbReference type="NCBI Taxonomy" id="67314"/>
    <lineage>
        <taxon>Bacteria</taxon>
        <taxon>Bacillati</taxon>
        <taxon>Actinomycetota</taxon>
        <taxon>Actinomycetes</taxon>
        <taxon>Kitasatosporales</taxon>
        <taxon>Streptomycetaceae</taxon>
        <taxon>Streptomyces</taxon>
    </lineage>
</organism>
<evidence type="ECO:0000256" key="2">
    <source>
        <dbReference type="SAM" id="Phobius"/>
    </source>
</evidence>
<dbReference type="RefSeq" id="WP_189554125.1">
    <property type="nucleotide sequence ID" value="NZ_BMTP01000018.1"/>
</dbReference>
<feature type="transmembrane region" description="Helical" evidence="2">
    <location>
        <begin position="327"/>
        <end position="346"/>
    </location>
</feature>
<evidence type="ECO:0000313" key="4">
    <source>
        <dbReference type="Proteomes" id="UP000636661"/>
    </source>
</evidence>
<dbReference type="EMBL" id="BMTP01000018">
    <property type="protein sequence ID" value="GGU60472.1"/>
    <property type="molecule type" value="Genomic_DNA"/>
</dbReference>
<protein>
    <submittedName>
        <fullName evidence="3">Benzoate transporter</fullName>
    </submittedName>
</protein>
<dbReference type="GO" id="GO:0005886">
    <property type="term" value="C:plasma membrane"/>
    <property type="evidence" value="ECO:0007669"/>
    <property type="project" value="TreeGrafter"/>
</dbReference>
<feature type="transmembrane region" description="Helical" evidence="2">
    <location>
        <begin position="215"/>
        <end position="233"/>
    </location>
</feature>
<dbReference type="Pfam" id="PF03594">
    <property type="entry name" value="BenE"/>
    <property type="match status" value="1"/>
</dbReference>
<keyword evidence="2" id="KW-1133">Transmembrane helix</keyword>
<comment type="caution">
    <text evidence="3">The sequence shown here is derived from an EMBL/GenBank/DDBJ whole genome shotgun (WGS) entry which is preliminary data.</text>
</comment>
<dbReference type="AlphaFoldDB" id="A0A918I3H3"/>
<keyword evidence="2" id="KW-0472">Membrane</keyword>
<reference evidence="3" key="2">
    <citation type="submission" date="2020-09" db="EMBL/GenBank/DDBJ databases">
        <authorList>
            <person name="Sun Q."/>
            <person name="Ohkuma M."/>
        </authorList>
    </citation>
    <scope>NUCLEOTIDE SEQUENCE</scope>
    <source>
        <strain evidence="3">JCM 4391</strain>
    </source>
</reference>